<feature type="region of interest" description="Disordered" evidence="1">
    <location>
        <begin position="72"/>
        <end position="107"/>
    </location>
</feature>
<proteinExistence type="predicted"/>
<protein>
    <submittedName>
        <fullName evidence="3">Uncharacterized protein</fullName>
    </submittedName>
</protein>
<organism evidence="3 4">
    <name type="scientific">Phytophthora citrophthora</name>
    <dbReference type="NCBI Taxonomy" id="4793"/>
    <lineage>
        <taxon>Eukaryota</taxon>
        <taxon>Sar</taxon>
        <taxon>Stramenopiles</taxon>
        <taxon>Oomycota</taxon>
        <taxon>Peronosporomycetes</taxon>
        <taxon>Peronosporales</taxon>
        <taxon>Peronosporaceae</taxon>
        <taxon>Phytophthora</taxon>
    </lineage>
</organism>
<evidence type="ECO:0000256" key="1">
    <source>
        <dbReference type="SAM" id="MobiDB-lite"/>
    </source>
</evidence>
<reference evidence="3" key="1">
    <citation type="submission" date="2023-08" db="EMBL/GenBank/DDBJ databases">
        <title>Reference Genome Resource for the Citrus Pathogen Phytophthora citrophthora.</title>
        <authorList>
            <person name="Moller H."/>
            <person name="Coetzee B."/>
            <person name="Rose L.J."/>
            <person name="Van Niekerk J.M."/>
        </authorList>
    </citation>
    <scope>NUCLEOTIDE SEQUENCE</scope>
    <source>
        <strain evidence="3">STE-U-9442</strain>
    </source>
</reference>
<keyword evidence="2" id="KW-0472">Membrane</keyword>
<keyword evidence="2" id="KW-0812">Transmembrane</keyword>
<evidence type="ECO:0000313" key="3">
    <source>
        <dbReference type="EMBL" id="KAK1930271.1"/>
    </source>
</evidence>
<dbReference type="Proteomes" id="UP001259832">
    <property type="component" value="Unassembled WGS sequence"/>
</dbReference>
<gene>
    <name evidence="3" type="ORF">P3T76_014231</name>
</gene>
<accession>A0AAD9G1D8</accession>
<evidence type="ECO:0000313" key="4">
    <source>
        <dbReference type="Proteomes" id="UP001259832"/>
    </source>
</evidence>
<dbReference type="EMBL" id="JASMQC010000040">
    <property type="protein sequence ID" value="KAK1930271.1"/>
    <property type="molecule type" value="Genomic_DNA"/>
</dbReference>
<feature type="transmembrane region" description="Helical" evidence="2">
    <location>
        <begin position="16"/>
        <end position="37"/>
    </location>
</feature>
<keyword evidence="4" id="KW-1185">Reference proteome</keyword>
<name>A0AAD9G1D8_9STRA</name>
<dbReference type="AlphaFoldDB" id="A0AAD9G1D8"/>
<comment type="caution">
    <text evidence="3">The sequence shown here is derived from an EMBL/GenBank/DDBJ whole genome shotgun (WGS) entry which is preliminary data.</text>
</comment>
<sequence length="107" mass="11501">MIFLNVVVAKDVHKGIMAGASAGCSVVVAGITQIFLVPYIRERLPSKTGNFLVKDPEEDEEMYEQHSLVMTPDINGDKVPTIVEDGGRSSSSSQLSAADAHFAHSLK</sequence>
<keyword evidence="2" id="KW-1133">Transmembrane helix</keyword>
<evidence type="ECO:0000256" key="2">
    <source>
        <dbReference type="SAM" id="Phobius"/>
    </source>
</evidence>